<dbReference type="OrthoDB" id="2890087at2759"/>
<evidence type="ECO:0000256" key="1">
    <source>
        <dbReference type="SAM" id="MobiDB-lite"/>
    </source>
</evidence>
<feature type="region of interest" description="Disordered" evidence="1">
    <location>
        <begin position="149"/>
        <end position="209"/>
    </location>
</feature>
<feature type="compositionally biased region" description="Basic and acidic residues" evidence="1">
    <location>
        <begin position="198"/>
        <end position="209"/>
    </location>
</feature>
<dbReference type="AlphaFoldDB" id="A0A9P7UK22"/>
<organism evidence="2 3">
    <name type="scientific">Marasmius oreades</name>
    <name type="common">fairy-ring Marasmius</name>
    <dbReference type="NCBI Taxonomy" id="181124"/>
    <lineage>
        <taxon>Eukaryota</taxon>
        <taxon>Fungi</taxon>
        <taxon>Dikarya</taxon>
        <taxon>Basidiomycota</taxon>
        <taxon>Agaricomycotina</taxon>
        <taxon>Agaricomycetes</taxon>
        <taxon>Agaricomycetidae</taxon>
        <taxon>Agaricales</taxon>
        <taxon>Marasmiineae</taxon>
        <taxon>Marasmiaceae</taxon>
        <taxon>Marasmius</taxon>
    </lineage>
</organism>
<sequence>MGQAHTDIPETLKDQFERLYTLRGIDNARKTLWREQHANESCDNCAKRGYECTLSTGTSPLGCRQCLKMHRTCSKPAQARKALLIEHLRISAEQYDALHAWWCNSRSPRKNAKSRARTYTQEKPSMKMNDEDAYFDDSEMDGEVQAEVHDQGTGMSSGQTVVATKRKSNVEPVAERSGAKRMKIDTPGVKENSAPPTEKAKSATEAKKAGIPDVKENNARVETDTPPFHVVLRQVKRELEEVTTDLRFRRATAEEGVDMYDRIALKLGQLMEQYHLTDQEKHVAR</sequence>
<protein>
    <recommendedName>
        <fullName evidence="4">Zn(2)-C6 fungal-type domain-containing protein</fullName>
    </recommendedName>
</protein>
<comment type="caution">
    <text evidence="2">The sequence shown here is derived from an EMBL/GenBank/DDBJ whole genome shotgun (WGS) entry which is preliminary data.</text>
</comment>
<evidence type="ECO:0008006" key="4">
    <source>
        <dbReference type="Google" id="ProtNLM"/>
    </source>
</evidence>
<evidence type="ECO:0000313" key="3">
    <source>
        <dbReference type="Proteomes" id="UP001049176"/>
    </source>
</evidence>
<dbReference type="RefSeq" id="XP_043001989.1">
    <property type="nucleotide sequence ID" value="XM_043160034.1"/>
</dbReference>
<evidence type="ECO:0000313" key="2">
    <source>
        <dbReference type="EMBL" id="KAG7085518.1"/>
    </source>
</evidence>
<feature type="compositionally biased region" description="Polar residues" evidence="1">
    <location>
        <begin position="153"/>
        <end position="162"/>
    </location>
</feature>
<accession>A0A9P7UK22</accession>
<gene>
    <name evidence="2" type="ORF">E1B28_003078</name>
</gene>
<name>A0A9P7UK22_9AGAR</name>
<dbReference type="KEGG" id="more:E1B28_003078"/>
<feature type="compositionally biased region" description="Basic and acidic residues" evidence="1">
    <location>
        <begin position="173"/>
        <end position="184"/>
    </location>
</feature>
<dbReference type="GeneID" id="66072154"/>
<dbReference type="EMBL" id="CM032191">
    <property type="protein sequence ID" value="KAG7085518.1"/>
    <property type="molecule type" value="Genomic_DNA"/>
</dbReference>
<keyword evidence="3" id="KW-1185">Reference proteome</keyword>
<reference evidence="2" key="1">
    <citation type="journal article" date="2021" name="Genome Biol. Evol.">
        <title>The assembled and annotated genome of the fairy-ring fungus Marasmius oreades.</title>
        <authorList>
            <person name="Hiltunen M."/>
            <person name="Ament-Velasquez S.L."/>
            <person name="Johannesson H."/>
        </authorList>
    </citation>
    <scope>NUCLEOTIDE SEQUENCE</scope>
    <source>
        <strain evidence="2">03SP1</strain>
    </source>
</reference>
<dbReference type="Proteomes" id="UP001049176">
    <property type="component" value="Chromosome 11"/>
</dbReference>
<proteinExistence type="predicted"/>